<evidence type="ECO:0000313" key="7">
    <source>
        <dbReference type="Proteomes" id="UP000823637"/>
    </source>
</evidence>
<accession>A0A9D9HEA1</accession>
<evidence type="ECO:0000256" key="2">
    <source>
        <dbReference type="ARBA" id="ARBA00023186"/>
    </source>
</evidence>
<reference evidence="6" key="1">
    <citation type="submission" date="2020-10" db="EMBL/GenBank/DDBJ databases">
        <authorList>
            <person name="Gilroy R."/>
        </authorList>
    </citation>
    <scope>NUCLEOTIDE SEQUENCE</scope>
    <source>
        <strain evidence="6">D3-1215</strain>
    </source>
</reference>
<dbReference type="InterPro" id="IPR009012">
    <property type="entry name" value="GrpE_head"/>
</dbReference>
<dbReference type="GO" id="GO:0042803">
    <property type="term" value="F:protein homodimerization activity"/>
    <property type="evidence" value="ECO:0007669"/>
    <property type="project" value="InterPro"/>
</dbReference>
<comment type="subunit">
    <text evidence="3">Homodimer.</text>
</comment>
<evidence type="ECO:0000256" key="3">
    <source>
        <dbReference type="HAMAP-Rule" id="MF_01151"/>
    </source>
</evidence>
<reference evidence="6" key="2">
    <citation type="journal article" date="2021" name="PeerJ">
        <title>Extensive microbial diversity within the chicken gut microbiome revealed by metagenomics and culture.</title>
        <authorList>
            <person name="Gilroy R."/>
            <person name="Ravi A."/>
            <person name="Getino M."/>
            <person name="Pursley I."/>
            <person name="Horton D.L."/>
            <person name="Alikhan N.F."/>
            <person name="Baker D."/>
            <person name="Gharbi K."/>
            <person name="Hall N."/>
            <person name="Watson M."/>
            <person name="Adriaenssens E.M."/>
            <person name="Foster-Nyarko E."/>
            <person name="Jarju S."/>
            <person name="Secka A."/>
            <person name="Antonio M."/>
            <person name="Oren A."/>
            <person name="Chaudhuri R.R."/>
            <person name="La Ragione R."/>
            <person name="Hildebrand F."/>
            <person name="Pallen M.J."/>
        </authorList>
    </citation>
    <scope>NUCLEOTIDE SEQUENCE</scope>
    <source>
        <strain evidence="6">D3-1215</strain>
    </source>
</reference>
<dbReference type="EMBL" id="JADIMR010000118">
    <property type="protein sequence ID" value="MBO8447629.1"/>
    <property type="molecule type" value="Genomic_DNA"/>
</dbReference>
<evidence type="ECO:0000256" key="5">
    <source>
        <dbReference type="SAM" id="MobiDB-lite"/>
    </source>
</evidence>
<dbReference type="CDD" id="cd00446">
    <property type="entry name" value="GrpE"/>
    <property type="match status" value="1"/>
</dbReference>
<name>A0A9D9HEA1_9BACT</name>
<dbReference type="SUPFAM" id="SSF51064">
    <property type="entry name" value="Head domain of nucleotide exchange factor GrpE"/>
    <property type="match status" value="1"/>
</dbReference>
<sequence>MEGVEKEQEIQQDTAAENVAPADTDGKPVNNAGEETAVQGENNETRLMEKLAALNDSHLRLMADFDNYKKKTLKERAELIKYGGEGIIKNLLPIIDDFERALAAMPEGEDAVKDGVVLIHGKFLKFLQQSGVKEIATVGEVFDTDFHEAVTMFPAADESQKGKIIDCVQKGYTFHDKVIRYAKVVVAQ</sequence>
<comment type="function">
    <text evidence="3">Participates actively in the response to hyperosmotic and heat shock by preventing the aggregation of stress-denatured proteins, in association with DnaK and GrpE. It is the nucleotide exchange factor for DnaK and may function as a thermosensor. Unfolded proteins bind initially to DnaJ; upon interaction with the DnaJ-bound protein, DnaK hydrolyzes its bound ATP, resulting in the formation of a stable complex. GrpE releases ADP from DnaK; ATP binding to DnaK triggers the release of the substrate protein, thus completing the reaction cycle. Several rounds of ATP-dependent interactions between DnaJ, DnaK and GrpE are required for fully efficient folding.</text>
</comment>
<gene>
    <name evidence="3" type="primary">grpE</name>
    <name evidence="6" type="ORF">IAC32_07810</name>
</gene>
<dbReference type="GO" id="GO:0051087">
    <property type="term" value="F:protein-folding chaperone binding"/>
    <property type="evidence" value="ECO:0007669"/>
    <property type="project" value="InterPro"/>
</dbReference>
<protein>
    <recommendedName>
        <fullName evidence="3">Protein GrpE</fullName>
    </recommendedName>
    <alternativeName>
        <fullName evidence="3">HSP-70 cofactor</fullName>
    </alternativeName>
</protein>
<proteinExistence type="inferred from homology"/>
<keyword evidence="3" id="KW-0963">Cytoplasm</keyword>
<dbReference type="AlphaFoldDB" id="A0A9D9HEA1"/>
<organism evidence="6 7">
    <name type="scientific">Candidatus Enterocola intestinipullorum</name>
    <dbReference type="NCBI Taxonomy" id="2840783"/>
    <lineage>
        <taxon>Bacteria</taxon>
        <taxon>Pseudomonadati</taxon>
        <taxon>Bacteroidota</taxon>
        <taxon>Bacteroidia</taxon>
        <taxon>Bacteroidales</taxon>
        <taxon>Candidatus Enterocola</taxon>
    </lineage>
</organism>
<comment type="subcellular location">
    <subcellularLocation>
        <location evidence="3">Cytoplasm</location>
    </subcellularLocation>
</comment>
<evidence type="ECO:0000256" key="4">
    <source>
        <dbReference type="RuleBase" id="RU004478"/>
    </source>
</evidence>
<dbReference type="GO" id="GO:0005737">
    <property type="term" value="C:cytoplasm"/>
    <property type="evidence" value="ECO:0007669"/>
    <property type="project" value="UniProtKB-SubCell"/>
</dbReference>
<evidence type="ECO:0000256" key="1">
    <source>
        <dbReference type="ARBA" id="ARBA00009054"/>
    </source>
</evidence>
<dbReference type="Proteomes" id="UP000823637">
    <property type="component" value="Unassembled WGS sequence"/>
</dbReference>
<dbReference type="Gene3D" id="3.90.20.20">
    <property type="match status" value="1"/>
</dbReference>
<dbReference type="Gene3D" id="2.30.22.10">
    <property type="entry name" value="Head domain of nucleotide exchange factor GrpE"/>
    <property type="match status" value="1"/>
</dbReference>
<dbReference type="PRINTS" id="PR00773">
    <property type="entry name" value="GRPEPROTEIN"/>
</dbReference>
<comment type="caution">
    <text evidence="6">The sequence shown here is derived from an EMBL/GenBank/DDBJ whole genome shotgun (WGS) entry which is preliminary data.</text>
</comment>
<keyword evidence="2 3" id="KW-0143">Chaperone</keyword>
<dbReference type="GO" id="GO:0006457">
    <property type="term" value="P:protein folding"/>
    <property type="evidence" value="ECO:0007669"/>
    <property type="project" value="InterPro"/>
</dbReference>
<dbReference type="InterPro" id="IPR000740">
    <property type="entry name" value="GrpE"/>
</dbReference>
<feature type="region of interest" description="Disordered" evidence="5">
    <location>
        <begin position="1"/>
        <end position="44"/>
    </location>
</feature>
<dbReference type="InterPro" id="IPR013805">
    <property type="entry name" value="GrpE_CC"/>
</dbReference>
<dbReference type="HAMAP" id="MF_01151">
    <property type="entry name" value="GrpE"/>
    <property type="match status" value="1"/>
</dbReference>
<dbReference type="PANTHER" id="PTHR21237">
    <property type="entry name" value="GRPE PROTEIN"/>
    <property type="match status" value="1"/>
</dbReference>
<comment type="similarity">
    <text evidence="1 3 4">Belongs to the GrpE family.</text>
</comment>
<dbReference type="Pfam" id="PF01025">
    <property type="entry name" value="GrpE"/>
    <property type="match status" value="1"/>
</dbReference>
<dbReference type="GO" id="GO:0000774">
    <property type="term" value="F:adenyl-nucleotide exchange factor activity"/>
    <property type="evidence" value="ECO:0007669"/>
    <property type="project" value="InterPro"/>
</dbReference>
<dbReference type="PANTHER" id="PTHR21237:SF23">
    <property type="entry name" value="GRPE PROTEIN HOMOLOG, MITOCHONDRIAL"/>
    <property type="match status" value="1"/>
</dbReference>
<keyword evidence="3" id="KW-0346">Stress response</keyword>
<evidence type="ECO:0000313" key="6">
    <source>
        <dbReference type="EMBL" id="MBO8447629.1"/>
    </source>
</evidence>
<dbReference type="GO" id="GO:0051082">
    <property type="term" value="F:unfolded protein binding"/>
    <property type="evidence" value="ECO:0007669"/>
    <property type="project" value="TreeGrafter"/>
</dbReference>
<dbReference type="SUPFAM" id="SSF58014">
    <property type="entry name" value="Coiled-coil domain of nucleotide exchange factor GrpE"/>
    <property type="match status" value="1"/>
</dbReference>